<reference evidence="5" key="1">
    <citation type="submission" date="2020-01" db="EMBL/GenBank/DDBJ databases">
        <authorList>
            <consortium name="DOE Joint Genome Institute"/>
            <person name="Haridas S."/>
            <person name="Albert R."/>
            <person name="Binder M."/>
            <person name="Bloem J."/>
            <person name="Labutti K."/>
            <person name="Salamov A."/>
            <person name="Andreopoulos B."/>
            <person name="Baker S.E."/>
            <person name="Barry K."/>
            <person name="Bills G."/>
            <person name="Bluhm B.H."/>
            <person name="Cannon C."/>
            <person name="Castanera R."/>
            <person name="Culley D.E."/>
            <person name="Daum C."/>
            <person name="Ezra D."/>
            <person name="Gonzalez J.B."/>
            <person name="Henrissat B."/>
            <person name="Kuo A."/>
            <person name="Liang C."/>
            <person name="Lipzen A."/>
            <person name="Lutzoni F."/>
            <person name="Magnuson J."/>
            <person name="Mondo S."/>
            <person name="Nolan M."/>
            <person name="Ohm R."/>
            <person name="Pangilinan J."/>
            <person name="Park H.-J."/>
            <person name="Ramirez L."/>
            <person name="Alfaro M."/>
            <person name="Sun H."/>
            <person name="Tritt A."/>
            <person name="Yoshinaga Y."/>
            <person name="Zwiers L.-H."/>
            <person name="Turgeon B.G."/>
            <person name="Goodwin S.B."/>
            <person name="Spatafora J.W."/>
            <person name="Crous P.W."/>
            <person name="Grigoriev I.V."/>
        </authorList>
    </citation>
    <scope>NUCLEOTIDE SEQUENCE</scope>
    <source>
        <strain evidence="5">CBS 394.84</strain>
    </source>
</reference>
<gene>
    <name evidence="5" type="ORF">K460DRAFT_366669</name>
</gene>
<keyword evidence="1" id="KW-0547">Nucleotide-binding</keyword>
<accession>A0A9P4GHZ8</accession>
<dbReference type="InterPro" id="IPR044539">
    <property type="entry name" value="Pch2-like"/>
</dbReference>
<evidence type="ECO:0000259" key="4">
    <source>
        <dbReference type="SMART" id="SM00382"/>
    </source>
</evidence>
<dbReference type="Pfam" id="PF00004">
    <property type="entry name" value="AAA"/>
    <property type="match status" value="1"/>
</dbReference>
<dbReference type="PANTHER" id="PTHR45991">
    <property type="entry name" value="PACHYTENE CHECKPOINT PROTEIN 2"/>
    <property type="match status" value="1"/>
</dbReference>
<dbReference type="SUPFAM" id="SSF52540">
    <property type="entry name" value="P-loop containing nucleoside triphosphate hydrolases"/>
    <property type="match status" value="1"/>
</dbReference>
<name>A0A9P4GHZ8_9PLEO</name>
<dbReference type="GO" id="GO:0051598">
    <property type="term" value="P:meiotic recombination checkpoint signaling"/>
    <property type="evidence" value="ECO:0007669"/>
    <property type="project" value="TreeGrafter"/>
</dbReference>
<feature type="region of interest" description="Disordered" evidence="3">
    <location>
        <begin position="474"/>
        <end position="495"/>
    </location>
</feature>
<sequence>MHHVSLSMEMTGQAYHAAQTPGILYVEVRLKDSASPGFREEEIRAEVGSWIRRNHTEIKVGTRVQLGPPFADVVDRVDITGHSKSKEFPDETFYALVESDLEVLVYSILSNDDGQSHDGGDEDEDTNTTSYHFDALELPNRAFDGLWESLVYDEPIGELTLRALTRAIQKGRSDPTIWRTGFWQNTVLFHGPPGSGKTTLAQALAQRLSIRLSNVFSVTRLLQINAHMLFSHLFGDTSKRIGKLFESISEMALDVCQLTIVVFDEVETVAGSREKATQKNEPGESIKATNEILRGLDKFRRYSNVIFVFTSNLIGSLDSAFVDRCCLEEEICAPATDCVFDILRMEINGSIERGFIVSESMIYEGFSDLSGDSFSDTSSAFSRLPDASPQLGSSHCQEATLIPSWQWASSHWPSRATTAVSELYRIAMLAKGLSGRKLKGLVTHARYKYLVDEPAELRAVLVALEAVVRKQTRQRGEFMEQETASEYSQTSREESVDMAKFLSDLEAGRNVDSMSG</sequence>
<dbReference type="Gene3D" id="3.40.50.300">
    <property type="entry name" value="P-loop containing nucleotide triphosphate hydrolases"/>
    <property type="match status" value="1"/>
</dbReference>
<dbReference type="InterPro" id="IPR027417">
    <property type="entry name" value="P-loop_NTPase"/>
</dbReference>
<comment type="caution">
    <text evidence="5">The sequence shown here is derived from an EMBL/GenBank/DDBJ whole genome shotgun (WGS) entry which is preliminary data.</text>
</comment>
<dbReference type="GO" id="GO:0005694">
    <property type="term" value="C:chromosome"/>
    <property type="evidence" value="ECO:0007669"/>
    <property type="project" value="TreeGrafter"/>
</dbReference>
<dbReference type="GO" id="GO:0007131">
    <property type="term" value="P:reciprocal meiotic recombination"/>
    <property type="evidence" value="ECO:0007669"/>
    <property type="project" value="TreeGrafter"/>
</dbReference>
<dbReference type="GO" id="GO:0005524">
    <property type="term" value="F:ATP binding"/>
    <property type="evidence" value="ECO:0007669"/>
    <property type="project" value="UniProtKB-KW"/>
</dbReference>
<keyword evidence="6" id="KW-1185">Reference proteome</keyword>
<proteinExistence type="predicted"/>
<evidence type="ECO:0000256" key="2">
    <source>
        <dbReference type="ARBA" id="ARBA00022840"/>
    </source>
</evidence>
<dbReference type="InterPro" id="IPR003593">
    <property type="entry name" value="AAA+_ATPase"/>
</dbReference>
<keyword evidence="5" id="KW-0378">Hydrolase</keyword>
<evidence type="ECO:0000313" key="5">
    <source>
        <dbReference type="EMBL" id="KAF1845819.1"/>
    </source>
</evidence>
<dbReference type="AlphaFoldDB" id="A0A9P4GHZ8"/>
<dbReference type="Proteomes" id="UP000800039">
    <property type="component" value="Unassembled WGS sequence"/>
</dbReference>
<dbReference type="EMBL" id="ML976616">
    <property type="protein sequence ID" value="KAF1845819.1"/>
    <property type="molecule type" value="Genomic_DNA"/>
</dbReference>
<dbReference type="InterPro" id="IPR001270">
    <property type="entry name" value="ClpA/B"/>
</dbReference>
<feature type="domain" description="AAA+ ATPase" evidence="4">
    <location>
        <begin position="183"/>
        <end position="337"/>
    </location>
</feature>
<dbReference type="Pfam" id="PF23563">
    <property type="entry name" value="TRIP13_N"/>
    <property type="match status" value="1"/>
</dbReference>
<dbReference type="GeneID" id="63850675"/>
<dbReference type="GO" id="GO:0016887">
    <property type="term" value="F:ATP hydrolysis activity"/>
    <property type="evidence" value="ECO:0007669"/>
    <property type="project" value="InterPro"/>
</dbReference>
<dbReference type="RefSeq" id="XP_040788382.1">
    <property type="nucleotide sequence ID" value="XM_040933424.1"/>
</dbReference>
<dbReference type="PRINTS" id="PR00300">
    <property type="entry name" value="CLPPROTEASEA"/>
</dbReference>
<dbReference type="InterPro" id="IPR003959">
    <property type="entry name" value="ATPase_AAA_core"/>
</dbReference>
<dbReference type="GO" id="GO:0005634">
    <property type="term" value="C:nucleus"/>
    <property type="evidence" value="ECO:0007669"/>
    <property type="project" value="TreeGrafter"/>
</dbReference>
<organism evidence="5 6">
    <name type="scientific">Cucurbitaria berberidis CBS 394.84</name>
    <dbReference type="NCBI Taxonomy" id="1168544"/>
    <lineage>
        <taxon>Eukaryota</taxon>
        <taxon>Fungi</taxon>
        <taxon>Dikarya</taxon>
        <taxon>Ascomycota</taxon>
        <taxon>Pezizomycotina</taxon>
        <taxon>Dothideomycetes</taxon>
        <taxon>Pleosporomycetidae</taxon>
        <taxon>Pleosporales</taxon>
        <taxon>Pleosporineae</taxon>
        <taxon>Cucurbitariaceae</taxon>
        <taxon>Cucurbitaria</taxon>
    </lineage>
</organism>
<evidence type="ECO:0000256" key="3">
    <source>
        <dbReference type="SAM" id="MobiDB-lite"/>
    </source>
</evidence>
<evidence type="ECO:0000313" key="6">
    <source>
        <dbReference type="Proteomes" id="UP000800039"/>
    </source>
</evidence>
<keyword evidence="2" id="KW-0067">ATP-binding</keyword>
<dbReference type="SMART" id="SM00382">
    <property type="entry name" value="AAA"/>
    <property type="match status" value="1"/>
</dbReference>
<dbReference type="PANTHER" id="PTHR45991:SF1">
    <property type="entry name" value="PACHYTENE CHECKPOINT PROTEIN 2 HOMOLOG"/>
    <property type="match status" value="1"/>
</dbReference>
<evidence type="ECO:0000256" key="1">
    <source>
        <dbReference type="ARBA" id="ARBA00022741"/>
    </source>
</evidence>
<dbReference type="OrthoDB" id="5925at2759"/>
<protein>
    <submittedName>
        <fullName evidence="5">P-loop containing nucleoside triphosphate hydrolase protein</fullName>
    </submittedName>
</protein>